<dbReference type="HOGENOM" id="CLU_128703_0_0_9"/>
<dbReference type="STRING" id="336988.NT96_04410"/>
<dbReference type="EMBL" id="AFVZ01000001">
    <property type="protein sequence ID" value="EHN58368.1"/>
    <property type="molecule type" value="Genomic_DNA"/>
</dbReference>
<evidence type="ECO:0000313" key="3">
    <source>
        <dbReference type="Proteomes" id="UP000004959"/>
    </source>
</evidence>
<evidence type="ECO:0000259" key="1">
    <source>
        <dbReference type="Pfam" id="PF08818"/>
    </source>
</evidence>
<dbReference type="eggNOG" id="COG5646">
    <property type="taxonomic scope" value="Bacteria"/>
</dbReference>
<dbReference type="RefSeq" id="WP_007744594.1">
    <property type="nucleotide sequence ID" value="NZ_CM001398.1"/>
</dbReference>
<accession>G9WHM9</accession>
<gene>
    <name evidence="2" type="ORF">OKIT_0243</name>
</gene>
<dbReference type="InterPro" id="IPR014922">
    <property type="entry name" value="YdhG-like"/>
</dbReference>
<dbReference type="AlphaFoldDB" id="G9WHM9"/>
<dbReference type="Proteomes" id="UP000004959">
    <property type="component" value="Chromosome"/>
</dbReference>
<keyword evidence="3" id="KW-1185">Reference proteome</keyword>
<reference evidence="2 3" key="1">
    <citation type="journal article" date="2012" name="PLoS ONE">
        <title>Functional divergence in the genus oenococcus as predicted by genome sequencing of the newly-described species, Oenococcus kitaharae.</title>
        <authorList>
            <person name="Borneman A.R."/>
            <person name="McCarthy J.M."/>
            <person name="Chambers P.J."/>
            <person name="Bartowsky E.J."/>
        </authorList>
    </citation>
    <scope>NUCLEOTIDE SEQUENCE [LARGE SCALE GENOMIC DNA]</scope>
    <source>
        <strain evidence="3">DSM17330</strain>
    </source>
</reference>
<feature type="domain" description="YdhG-like" evidence="1">
    <location>
        <begin position="18"/>
        <end position="105"/>
    </location>
</feature>
<name>G9WHM9_9LACO</name>
<comment type="caution">
    <text evidence="2">The sequence shown here is derived from an EMBL/GenBank/DDBJ whole genome shotgun (WGS) entry which is preliminary data.</text>
</comment>
<dbReference type="Gene3D" id="3.90.1150.200">
    <property type="match status" value="1"/>
</dbReference>
<dbReference type="Pfam" id="PF08818">
    <property type="entry name" value="DUF1801"/>
    <property type="match status" value="1"/>
</dbReference>
<organism evidence="2 3">
    <name type="scientific">Oenococcus kitaharae DSM 17330</name>
    <dbReference type="NCBI Taxonomy" id="1045004"/>
    <lineage>
        <taxon>Bacteria</taxon>
        <taxon>Bacillati</taxon>
        <taxon>Bacillota</taxon>
        <taxon>Bacilli</taxon>
        <taxon>Lactobacillales</taxon>
        <taxon>Lactobacillaceae</taxon>
        <taxon>Oenococcus</taxon>
    </lineage>
</organism>
<dbReference type="PATRIC" id="fig|1045004.4.peg.245"/>
<evidence type="ECO:0000313" key="2">
    <source>
        <dbReference type="EMBL" id="EHN58368.1"/>
    </source>
</evidence>
<protein>
    <recommendedName>
        <fullName evidence="1">YdhG-like domain-containing protein</fullName>
    </recommendedName>
</protein>
<proteinExistence type="predicted"/>
<sequence>MATSNIDDYIAAQAESLQPVLQKIRQTIRAAAPDATEKISYGMPTFWQGTNLIHFAAFKNHIGIYPGGRAPAVFADRLKNYKTSKGTIQLPFDQPIDYQLISDIVVWRLAQQTTGGYSA</sequence>
<dbReference type="SUPFAM" id="SSF159888">
    <property type="entry name" value="YdhG-like"/>
    <property type="match status" value="1"/>
</dbReference>